<protein>
    <submittedName>
        <fullName evidence="2">Uncharacterized protein</fullName>
    </submittedName>
</protein>
<evidence type="ECO:0000313" key="2">
    <source>
        <dbReference type="EMBL" id="OIW17629.1"/>
    </source>
</evidence>
<evidence type="ECO:0000313" key="3">
    <source>
        <dbReference type="Proteomes" id="UP000188354"/>
    </source>
</evidence>
<dbReference type="Gramene" id="OIW17629">
    <property type="protein sequence ID" value="OIW17629"/>
    <property type="gene ID" value="TanjilG_28979"/>
</dbReference>
<comment type="similarity">
    <text evidence="1">Belongs to the plant acyltransferase family.</text>
</comment>
<dbReference type="PANTHER" id="PTHR31642:SF175">
    <property type="entry name" value="SPERMIDINE HYDROXYCINNAMOYL TRANSFERASE"/>
    <property type="match status" value="1"/>
</dbReference>
<evidence type="ECO:0000256" key="1">
    <source>
        <dbReference type="ARBA" id="ARBA00009861"/>
    </source>
</evidence>
<dbReference type="InterPro" id="IPR050317">
    <property type="entry name" value="Plant_Fungal_Acyltransferase"/>
</dbReference>
<dbReference type="Pfam" id="PF02458">
    <property type="entry name" value="Transferase"/>
    <property type="match status" value="1"/>
</dbReference>
<accession>A0A4P1RSW0</accession>
<dbReference type="EMBL" id="CM007361">
    <property type="protein sequence ID" value="OIW17629.1"/>
    <property type="molecule type" value="Genomic_DNA"/>
</dbReference>
<dbReference type="Gene3D" id="3.30.559.10">
    <property type="entry name" value="Chloramphenicol acetyltransferase-like domain"/>
    <property type="match status" value="2"/>
</dbReference>
<dbReference type="OrthoDB" id="671439at2759"/>
<reference evidence="2 3" key="1">
    <citation type="journal article" date="2017" name="Plant Biotechnol. J.">
        <title>A comprehensive draft genome sequence for lupin (Lupinus angustifolius), an emerging health food: insights into plant-microbe interactions and legume evolution.</title>
        <authorList>
            <person name="Hane J.K."/>
            <person name="Ming Y."/>
            <person name="Kamphuis L.G."/>
            <person name="Nelson M.N."/>
            <person name="Garg G."/>
            <person name="Atkins C.A."/>
            <person name="Bayer P.E."/>
            <person name="Bravo A."/>
            <person name="Bringans S."/>
            <person name="Cannon S."/>
            <person name="Edwards D."/>
            <person name="Foley R."/>
            <person name="Gao L.L."/>
            <person name="Harrison M.J."/>
            <person name="Huang W."/>
            <person name="Hurgobin B."/>
            <person name="Li S."/>
            <person name="Liu C.W."/>
            <person name="McGrath A."/>
            <person name="Morahan G."/>
            <person name="Murray J."/>
            <person name="Weller J."/>
            <person name="Jian J."/>
            <person name="Singh K.B."/>
        </authorList>
    </citation>
    <scope>NUCLEOTIDE SEQUENCE [LARGE SCALE GENOMIC DNA]</scope>
    <source>
        <strain evidence="3">cv. Tanjil</strain>
        <tissue evidence="2">Whole plant</tissue>
    </source>
</reference>
<proteinExistence type="inferred from homology"/>
<dbReference type="GO" id="GO:0016747">
    <property type="term" value="F:acyltransferase activity, transferring groups other than amino-acyl groups"/>
    <property type="evidence" value="ECO:0007669"/>
    <property type="project" value="TreeGrafter"/>
</dbReference>
<dbReference type="AlphaFoldDB" id="A0A4P1RSW0"/>
<name>A0A4P1RSW0_LUPAN</name>
<sequence>MVSIKSSYIVIPNEPTPKGLLWLSHNDQTVRWDHTSSIYIYKEQPNLDAIEILKDSLSKILVSYYPIAGRLRYAENGKLELDCNTKGVELVEAENTKTLAQYGDFSPNETFKELIPKVDYTQPIEDIPLMLVQLTRFYGIDQGVAIGVSFSHPLTDGFGAIRFINSWAKLARGETLEASELFPVLDRSILKSPHPPSAPRFDHAEFKPLPLMLGSSDHLAEQGKKLSVVTLKLTLEQVEGLKKKANDESQKEGSRPYSRYEAIAAYIWRCASRARELDHLQPTQLRFVVDFRNRLNPPLPKNYFGNAFTPTVTPTCYIGDIISKPLSYVAQKIREATELIKSDYIWSQHDFIKCHEKLNELRPSFQFQEKHKKNSPFFGNPNLNVVSWMHMQWLEADFGWGKPMYFGPALVCTSDKAYLIRSSNDSIIISMHFQVAHMPLFIKFFWEDI</sequence>
<dbReference type="KEGG" id="lang:109325045"/>
<organism evidence="2 3">
    <name type="scientific">Lupinus angustifolius</name>
    <name type="common">Narrow-leaved blue lupine</name>
    <dbReference type="NCBI Taxonomy" id="3871"/>
    <lineage>
        <taxon>Eukaryota</taxon>
        <taxon>Viridiplantae</taxon>
        <taxon>Streptophyta</taxon>
        <taxon>Embryophyta</taxon>
        <taxon>Tracheophyta</taxon>
        <taxon>Spermatophyta</taxon>
        <taxon>Magnoliopsida</taxon>
        <taxon>eudicotyledons</taxon>
        <taxon>Gunneridae</taxon>
        <taxon>Pentapetalae</taxon>
        <taxon>rosids</taxon>
        <taxon>fabids</taxon>
        <taxon>Fabales</taxon>
        <taxon>Fabaceae</taxon>
        <taxon>Papilionoideae</taxon>
        <taxon>50 kb inversion clade</taxon>
        <taxon>genistoids sensu lato</taxon>
        <taxon>core genistoids</taxon>
        <taxon>Genisteae</taxon>
        <taxon>Lupinus</taxon>
    </lineage>
</organism>
<keyword evidence="3" id="KW-1185">Reference proteome</keyword>
<dbReference type="InterPro" id="IPR023213">
    <property type="entry name" value="CAT-like_dom_sf"/>
</dbReference>
<dbReference type="Proteomes" id="UP000188354">
    <property type="component" value="Chromosome LG01"/>
</dbReference>
<gene>
    <name evidence="2" type="ORF">TanjilG_28979</name>
</gene>
<dbReference type="PANTHER" id="PTHR31642">
    <property type="entry name" value="TRICHOTHECENE 3-O-ACETYLTRANSFERASE"/>
    <property type="match status" value="1"/>
</dbReference>
<dbReference type="STRING" id="3871.A0A4P1RSW0"/>